<proteinExistence type="inferred from homology"/>
<accession>A0A167EGS5</accession>
<dbReference type="OrthoDB" id="6428749at2759"/>
<feature type="binding site" evidence="6">
    <location>
        <begin position="246"/>
        <end position="249"/>
    </location>
    <ligand>
        <name>substrate</name>
    </ligand>
</feature>
<evidence type="ECO:0000313" key="8">
    <source>
        <dbReference type="EMBL" id="ANB14064.1"/>
    </source>
</evidence>
<protein>
    <recommendedName>
        <fullName evidence="3">amidase</fullName>
        <ecNumber evidence="3">3.5.1.4</ecNumber>
    </recommendedName>
</protein>
<comment type="similarity">
    <text evidence="2">Belongs to the amidase family.</text>
</comment>
<gene>
    <name evidence="8" type="primary">AMD2</name>
    <name evidence="8" type="ORF">AWJ20_5020</name>
</gene>
<dbReference type="PANTHER" id="PTHR46072:SF4">
    <property type="entry name" value="AMIDASE C550.07-RELATED"/>
    <property type="match status" value="1"/>
</dbReference>
<dbReference type="InterPro" id="IPR036928">
    <property type="entry name" value="AS_sf"/>
</dbReference>
<dbReference type="AlphaFoldDB" id="A0A167EGS5"/>
<dbReference type="PIRSF" id="PIRSF001221">
    <property type="entry name" value="Amidase_fungi"/>
    <property type="match status" value="1"/>
</dbReference>
<dbReference type="RefSeq" id="XP_018736541.1">
    <property type="nucleotide sequence ID" value="XM_018882134.1"/>
</dbReference>
<evidence type="ECO:0000256" key="4">
    <source>
        <dbReference type="ARBA" id="ARBA00022801"/>
    </source>
</evidence>
<evidence type="ECO:0000256" key="3">
    <source>
        <dbReference type="ARBA" id="ARBA00012922"/>
    </source>
</evidence>
<dbReference type="InterPro" id="IPR020556">
    <property type="entry name" value="Amidase_CS"/>
</dbReference>
<feature type="binding site" evidence="6">
    <location>
        <position position="199"/>
    </location>
    <ligand>
        <name>substrate</name>
    </ligand>
</feature>
<evidence type="ECO:0000259" key="7">
    <source>
        <dbReference type="Pfam" id="PF01425"/>
    </source>
</evidence>
<organism evidence="8 9">
    <name type="scientific">Sugiyamaella lignohabitans</name>
    <dbReference type="NCBI Taxonomy" id="796027"/>
    <lineage>
        <taxon>Eukaryota</taxon>
        <taxon>Fungi</taxon>
        <taxon>Dikarya</taxon>
        <taxon>Ascomycota</taxon>
        <taxon>Saccharomycotina</taxon>
        <taxon>Dipodascomycetes</taxon>
        <taxon>Dipodascales</taxon>
        <taxon>Trichomonascaceae</taxon>
        <taxon>Sugiyamaella</taxon>
    </lineage>
</organism>
<dbReference type="PROSITE" id="PS00571">
    <property type="entry name" value="AMIDASES"/>
    <property type="match status" value="1"/>
</dbReference>
<keyword evidence="9" id="KW-1185">Reference proteome</keyword>
<dbReference type="GO" id="GO:0004040">
    <property type="term" value="F:amidase activity"/>
    <property type="evidence" value="ECO:0007669"/>
    <property type="project" value="UniProtKB-EC"/>
</dbReference>
<evidence type="ECO:0000256" key="6">
    <source>
        <dbReference type="PIRSR" id="PIRSR001221-2"/>
    </source>
</evidence>
<evidence type="ECO:0000256" key="1">
    <source>
        <dbReference type="ARBA" id="ARBA00001311"/>
    </source>
</evidence>
<dbReference type="SUPFAM" id="SSF75304">
    <property type="entry name" value="Amidase signature (AS) enzymes"/>
    <property type="match status" value="1"/>
</dbReference>
<comment type="catalytic activity">
    <reaction evidence="1">
        <text>a monocarboxylic acid amide + H2O = a monocarboxylate + NH4(+)</text>
        <dbReference type="Rhea" id="RHEA:12020"/>
        <dbReference type="ChEBI" id="CHEBI:15377"/>
        <dbReference type="ChEBI" id="CHEBI:28938"/>
        <dbReference type="ChEBI" id="CHEBI:35757"/>
        <dbReference type="ChEBI" id="CHEBI:83628"/>
        <dbReference type="EC" id="3.5.1.4"/>
    </reaction>
</comment>
<dbReference type="EMBL" id="CP014502">
    <property type="protein sequence ID" value="ANB14064.1"/>
    <property type="molecule type" value="Genomic_DNA"/>
</dbReference>
<name>A0A167EGS5_9ASCO</name>
<keyword evidence="4" id="KW-0378">Hydrolase</keyword>
<evidence type="ECO:0000256" key="5">
    <source>
        <dbReference type="PIRSR" id="PIRSR001221-1"/>
    </source>
</evidence>
<dbReference type="Pfam" id="PF01425">
    <property type="entry name" value="Amidase"/>
    <property type="match status" value="1"/>
</dbReference>
<feature type="binding site" evidence="6">
    <location>
        <position position="225"/>
    </location>
    <ligand>
        <name>substrate</name>
    </ligand>
</feature>
<dbReference type="KEGG" id="slb:AWJ20_5020"/>
<dbReference type="Gene3D" id="3.90.1300.10">
    <property type="entry name" value="Amidase signature (AS) domain"/>
    <property type="match status" value="1"/>
</dbReference>
<dbReference type="Proteomes" id="UP000189580">
    <property type="component" value="Chromosome d"/>
</dbReference>
<feature type="active site" description="Charge relay system" evidence="5">
    <location>
        <position position="225"/>
    </location>
</feature>
<feature type="active site" description="Charge relay system" evidence="5">
    <location>
        <position position="150"/>
    </location>
</feature>
<dbReference type="InterPro" id="IPR023631">
    <property type="entry name" value="Amidase_dom"/>
</dbReference>
<dbReference type="PANTHER" id="PTHR46072">
    <property type="entry name" value="AMIDASE-RELATED-RELATED"/>
    <property type="match status" value="1"/>
</dbReference>
<evidence type="ECO:0000256" key="2">
    <source>
        <dbReference type="ARBA" id="ARBA00009199"/>
    </source>
</evidence>
<evidence type="ECO:0000313" key="9">
    <source>
        <dbReference type="Proteomes" id="UP000189580"/>
    </source>
</evidence>
<dbReference type="EC" id="3.5.1.4" evidence="3"/>
<reference evidence="8 9" key="1">
    <citation type="submission" date="2016-02" db="EMBL/GenBank/DDBJ databases">
        <title>Complete genome sequence and transcriptome regulation of the pentose utilising yeast Sugiyamaella lignohabitans.</title>
        <authorList>
            <person name="Bellasio M."/>
            <person name="Peymann A."/>
            <person name="Valli M."/>
            <person name="Sipitzky M."/>
            <person name="Graf A."/>
            <person name="Sauer M."/>
            <person name="Marx H."/>
            <person name="Mattanovich D."/>
        </authorList>
    </citation>
    <scope>NUCLEOTIDE SEQUENCE [LARGE SCALE GENOMIC DNA]</scope>
    <source>
        <strain evidence="8 9">CBS 10342</strain>
    </source>
</reference>
<feature type="active site" description="Acyl-ester intermediate" evidence="5">
    <location>
        <position position="249"/>
    </location>
</feature>
<feature type="domain" description="Amidase" evidence="7">
    <location>
        <begin position="98"/>
        <end position="552"/>
    </location>
</feature>
<sequence>MSSAKIGKYHPTSKSTQEAIDFALEIRDKSIANVDKLFPASIESKHSQEYPNELPLNTTPLLKERLTHEDYTIVAEKVSVLLEKIANGIYSSVSVAGAYLRAAVIAQHAVNCITELLPEEALATAQKLDNYLRENGKTIGPLHGLPISIKEMCQIKGHYCNFGFVAFTDNFIEEDPVLLKNLYAAGAVPFARTTNPQSLMQIETHSNIYGTTNNPHNANLTCGGSSGGEGALIGFGASPVGVATDIGGSIRTPASNCGVYAIKPSSGRLPGGDFCHADTGAEAILGVVGPVAKDLETVELFMSSVISQEPWRLDPSLSPIPWNSNSLFTKKIKIAILDNDGIVTPHPPVQRAMKEVIAKLEAAKIDGLEIELVRWQPYRHDKAWEIISSLYFEDGAQEQREILKAGGEKELPLTSWIFSQNVPEKPYSIAELWAKAIERDEYRSAYNLLWEETGTEDGHPVDVILTPATPGAAPPHHNSKYWGYTAQWNLLDYPAVIFPVTKVDQNIDKKDASYFPKNPSDQFNYDLYDPEKYVDAPVSLQVVGRRLQEEKVIQACKLIERAMGRY</sequence>
<dbReference type="GeneID" id="30037217"/>